<keyword evidence="2" id="KW-1003">Cell membrane</keyword>
<evidence type="ECO:0000256" key="2">
    <source>
        <dbReference type="ARBA" id="ARBA00022475"/>
    </source>
</evidence>
<dbReference type="AlphaFoldDB" id="A0A854LMQ2"/>
<evidence type="ECO:0000256" key="3">
    <source>
        <dbReference type="ARBA" id="ARBA00022692"/>
    </source>
</evidence>
<accession>A0A854LMQ2</accession>
<evidence type="ECO:0000256" key="1">
    <source>
        <dbReference type="ARBA" id="ARBA00004651"/>
    </source>
</evidence>
<dbReference type="PANTHER" id="PTHR30250:SF26">
    <property type="entry name" value="PSMA PROTEIN"/>
    <property type="match status" value="1"/>
</dbReference>
<gene>
    <name evidence="6" type="ORF">GKD17_04735</name>
</gene>
<keyword evidence="3" id="KW-0812">Transmembrane</keyword>
<dbReference type="Proteomes" id="UP000500949">
    <property type="component" value="Chromosome"/>
</dbReference>
<evidence type="ECO:0000256" key="4">
    <source>
        <dbReference type="ARBA" id="ARBA00022989"/>
    </source>
</evidence>
<organism evidence="6 7">
    <name type="scientific">Phocaeicola dorei</name>
    <dbReference type="NCBI Taxonomy" id="357276"/>
    <lineage>
        <taxon>Bacteria</taxon>
        <taxon>Pseudomonadati</taxon>
        <taxon>Bacteroidota</taxon>
        <taxon>Bacteroidia</taxon>
        <taxon>Bacteroidales</taxon>
        <taxon>Bacteroidaceae</taxon>
        <taxon>Phocaeicola</taxon>
    </lineage>
</organism>
<dbReference type="InterPro" id="IPR050833">
    <property type="entry name" value="Poly_Biosynth_Transport"/>
</dbReference>
<evidence type="ECO:0000313" key="6">
    <source>
        <dbReference type="EMBL" id="QJR75739.1"/>
    </source>
</evidence>
<comment type="subcellular location">
    <subcellularLocation>
        <location evidence="1">Cell membrane</location>
        <topology evidence="1">Multi-pass membrane protein</topology>
    </subcellularLocation>
</comment>
<protein>
    <submittedName>
        <fullName evidence="6">Uncharacterized protein</fullName>
    </submittedName>
</protein>
<name>A0A854LMQ2_9BACT</name>
<dbReference type="GeneID" id="93445987"/>
<keyword evidence="4" id="KW-1133">Transmembrane helix</keyword>
<dbReference type="EMBL" id="CP046176">
    <property type="protein sequence ID" value="QJR75739.1"/>
    <property type="molecule type" value="Genomic_DNA"/>
</dbReference>
<proteinExistence type="predicted"/>
<keyword evidence="5" id="KW-0472">Membrane</keyword>
<dbReference type="GO" id="GO:0005886">
    <property type="term" value="C:plasma membrane"/>
    <property type="evidence" value="ECO:0007669"/>
    <property type="project" value="UniProtKB-SubCell"/>
</dbReference>
<evidence type="ECO:0000313" key="7">
    <source>
        <dbReference type="Proteomes" id="UP000500949"/>
    </source>
</evidence>
<evidence type="ECO:0000256" key="5">
    <source>
        <dbReference type="ARBA" id="ARBA00023136"/>
    </source>
</evidence>
<dbReference type="RefSeq" id="WP_007837076.1">
    <property type="nucleotide sequence ID" value="NZ_CP046176.1"/>
</dbReference>
<reference evidence="6 7" key="1">
    <citation type="submission" date="2019-11" db="EMBL/GenBank/DDBJ databases">
        <title>Complete genome sequence of Bacteroides dorei DSM 17855.</title>
        <authorList>
            <person name="Russell J.T."/>
        </authorList>
    </citation>
    <scope>NUCLEOTIDE SEQUENCE [LARGE SCALE GENOMIC DNA]</scope>
    <source>
        <strain evidence="6 7">DSM 17855</strain>
    </source>
</reference>
<sequence length="511" mass="58225">MAEEGSNKTIVKNTIFLYIRSFFMMATNLYASRIILQTLGVNDYGLYGAIGSIVVMFTFINGTLSTGTSRFLTYELGFGNKEKLKKTFSASFAMHLALAFILLVLMETVGLWFVNNEMNIPEGREIAANIVYQFSILTCMFSLTQVPYSASVISHERMNIYAYVGVAEAVFKLILVFFLLYIPTTDNLIAYAAILAAWNIGLQIFYRFYCYKCFPESHLSLCKDKSIYKNMLSYSLWDFIGSFCANGNNQGLNILINLFFGVAVNAARMIAYQVDNAILTFSTNFMTSIQPQIVKSYAAHNKKRFFQLIYEGGRYSFFLMSLVAVPILLETDFILSIWLKEVPVWTSLFLRCIVSIALFRTFARPMIQGVHATGDVKFLNLSSGLFNALTYLPLIYILYWSGLPVWSCFYIHTASAIISSYLEAYSLYKIEKYSMWNYFFDVYLRSIAILLLASLPSVIIVLLLDAGWERLIFTTSISTICIFVCVYTMGLNRDVRRKILIEVTNKIRSLL</sequence>
<dbReference type="PANTHER" id="PTHR30250">
    <property type="entry name" value="PST FAMILY PREDICTED COLANIC ACID TRANSPORTER"/>
    <property type="match status" value="1"/>
</dbReference>